<feature type="domain" description="HTH cro/C1-type" evidence="1">
    <location>
        <begin position="29"/>
        <end position="80"/>
    </location>
</feature>
<dbReference type="Gene3D" id="3.30.450.180">
    <property type="match status" value="1"/>
</dbReference>
<dbReference type="PANTHER" id="PTHR35010">
    <property type="entry name" value="BLL4672 PROTEIN-RELATED"/>
    <property type="match status" value="1"/>
</dbReference>
<organism evidence="2 3">
    <name type="scientific">Paractinoplanes ovalisporus</name>
    <dbReference type="NCBI Taxonomy" id="2810368"/>
    <lineage>
        <taxon>Bacteria</taxon>
        <taxon>Bacillati</taxon>
        <taxon>Actinomycetota</taxon>
        <taxon>Actinomycetes</taxon>
        <taxon>Micromonosporales</taxon>
        <taxon>Micromonosporaceae</taxon>
        <taxon>Paractinoplanes</taxon>
    </lineage>
</organism>
<evidence type="ECO:0000313" key="2">
    <source>
        <dbReference type="EMBL" id="MBM2623318.1"/>
    </source>
</evidence>
<dbReference type="PANTHER" id="PTHR35010:SF2">
    <property type="entry name" value="BLL4672 PROTEIN"/>
    <property type="match status" value="1"/>
</dbReference>
<dbReference type="InterPro" id="IPR001387">
    <property type="entry name" value="Cro/C1-type_HTH"/>
</dbReference>
<comment type="caution">
    <text evidence="2">The sequence shown here is derived from an EMBL/GenBank/DDBJ whole genome shotgun (WGS) entry which is preliminary data.</text>
</comment>
<accession>A0ABS2AVC6</accession>
<dbReference type="RefSeq" id="WP_203383674.1">
    <property type="nucleotide sequence ID" value="NZ_JAENHP010000034.1"/>
</dbReference>
<proteinExistence type="predicted"/>
<dbReference type="CDD" id="cd00093">
    <property type="entry name" value="HTH_XRE"/>
    <property type="match status" value="1"/>
</dbReference>
<dbReference type="PROSITE" id="PS50943">
    <property type="entry name" value="HTH_CROC1"/>
    <property type="match status" value="1"/>
</dbReference>
<dbReference type="Proteomes" id="UP000632138">
    <property type="component" value="Unassembled WGS sequence"/>
</dbReference>
<dbReference type="Gene3D" id="1.10.260.40">
    <property type="entry name" value="lambda repressor-like DNA-binding domains"/>
    <property type="match status" value="1"/>
</dbReference>
<reference evidence="2 3" key="1">
    <citation type="submission" date="2021-01" db="EMBL/GenBank/DDBJ databases">
        <title>Actinoplanes sp. nov. LDG1-06 isolated from lichen.</title>
        <authorList>
            <person name="Saeng-In P."/>
            <person name="Phongsopitanun W."/>
            <person name="Kanchanasin P."/>
            <person name="Yuki M."/>
            <person name="Kudo T."/>
            <person name="Ohkuma M."/>
            <person name="Tanasupawat S."/>
        </authorList>
    </citation>
    <scope>NUCLEOTIDE SEQUENCE [LARGE SCALE GENOMIC DNA]</scope>
    <source>
        <strain evidence="2 3">LDG1-06</strain>
    </source>
</reference>
<dbReference type="SUPFAM" id="SSF47413">
    <property type="entry name" value="lambda repressor-like DNA-binding domains"/>
    <property type="match status" value="1"/>
</dbReference>
<name>A0ABS2AVC6_9ACTN</name>
<dbReference type="InterPro" id="IPR041413">
    <property type="entry name" value="MLTR_LBD"/>
</dbReference>
<dbReference type="SMART" id="SM00530">
    <property type="entry name" value="HTH_XRE"/>
    <property type="match status" value="1"/>
</dbReference>
<keyword evidence="3" id="KW-1185">Reference proteome</keyword>
<protein>
    <submittedName>
        <fullName evidence="2">Helix-turn-helix domain-containing protein</fullName>
    </submittedName>
</protein>
<dbReference type="Pfam" id="PF13560">
    <property type="entry name" value="HTH_31"/>
    <property type="match status" value="1"/>
</dbReference>
<gene>
    <name evidence="2" type="ORF">JIG36_48260</name>
</gene>
<sequence length="271" mass="28771">MTTEFARAVRRFRERLTPAEAGLMAGGRRRSPGLRREELGRLAGISVDYVNRLEQGRATAPSPQVVEALCRALRLDAAERENLFELAGLRAPGRGTVPGHLTPGVQRLLDRLSGTPVAVFDAAWNLLVANDLWLALAGGPPDRNVARVHFLGDVAVRVHHTAEDLAAFEAATVADLRAAAARYPADAGLRDLIAELRAASPTFAALWDCAPAGTHASSRKTVVHPQVGAMELDCDVLTVPGSDVRIVAYTAAPDSEAASRLALLEVLGVSA</sequence>
<dbReference type="EMBL" id="JAENHP010000034">
    <property type="protein sequence ID" value="MBM2623318.1"/>
    <property type="molecule type" value="Genomic_DNA"/>
</dbReference>
<dbReference type="InterPro" id="IPR010982">
    <property type="entry name" value="Lambda_DNA-bd_dom_sf"/>
</dbReference>
<dbReference type="Pfam" id="PF17765">
    <property type="entry name" value="MLTR_LBD"/>
    <property type="match status" value="1"/>
</dbReference>
<evidence type="ECO:0000313" key="3">
    <source>
        <dbReference type="Proteomes" id="UP000632138"/>
    </source>
</evidence>
<evidence type="ECO:0000259" key="1">
    <source>
        <dbReference type="PROSITE" id="PS50943"/>
    </source>
</evidence>